<dbReference type="EMBL" id="SPRW01000036">
    <property type="protein sequence ID" value="TIC63441.1"/>
    <property type="molecule type" value="Genomic_DNA"/>
</dbReference>
<dbReference type="Proteomes" id="UP000307169">
    <property type="component" value="Unassembled WGS sequence"/>
</dbReference>
<keyword evidence="3 9" id="KW-0004">4Fe-4S</keyword>
<evidence type="ECO:0000256" key="9">
    <source>
        <dbReference type="HAMAP-Rule" id="MF_03115"/>
    </source>
</evidence>
<dbReference type="GO" id="GO:0016226">
    <property type="term" value="P:iron-sulfur cluster assembly"/>
    <property type="evidence" value="ECO:0007669"/>
    <property type="project" value="UniProtKB-UniRule"/>
</dbReference>
<feature type="binding site" evidence="9">
    <location>
        <position position="179"/>
    </location>
    <ligand>
        <name>[2Fe-2S] cluster</name>
        <dbReference type="ChEBI" id="CHEBI:190135"/>
    </ligand>
</feature>
<feature type="binding site" evidence="9">
    <location>
        <position position="237"/>
    </location>
    <ligand>
        <name>[4Fe-4S] cluster</name>
        <dbReference type="ChEBI" id="CHEBI:49883"/>
    </ligand>
</feature>
<evidence type="ECO:0000313" key="14">
    <source>
        <dbReference type="EMBL" id="TIC63441.1"/>
    </source>
</evidence>
<evidence type="ECO:0000313" key="13">
    <source>
        <dbReference type="EMBL" id="TIC28522.1"/>
    </source>
</evidence>
<dbReference type="OMA" id="CEPAVRG"/>
<comment type="domain">
    <text evidence="9">The N-terminal domain has structural similarity with S-adenosyl-L-methionine-dependent methyltransferases, but does not bind S-adenosyl-L-methionine. It is required for correct assembly of the 2 Fe-S clusters.</text>
</comment>
<dbReference type="PANTHER" id="PTHR13273:SF14">
    <property type="entry name" value="ANAMORSIN"/>
    <property type="match status" value="1"/>
</dbReference>
<comment type="cofactor">
    <cofactor evidence="9">
        <name>[2Fe-2S] cluster</name>
        <dbReference type="ChEBI" id="CHEBI:190135"/>
    </cofactor>
</comment>
<evidence type="ECO:0000256" key="6">
    <source>
        <dbReference type="ARBA" id="ARBA00023004"/>
    </source>
</evidence>
<protein>
    <submittedName>
        <fullName evidence="12">DUF689-domain-containing protein</fullName>
    </submittedName>
</protein>
<dbReference type="Proteomes" id="UP000305647">
    <property type="component" value="Unassembled WGS sequence"/>
</dbReference>
<organism evidence="12 16">
    <name type="scientific">Wallemia mellicola</name>
    <dbReference type="NCBI Taxonomy" id="1708541"/>
    <lineage>
        <taxon>Eukaryota</taxon>
        <taxon>Fungi</taxon>
        <taxon>Dikarya</taxon>
        <taxon>Basidiomycota</taxon>
        <taxon>Wallemiomycotina</taxon>
        <taxon>Wallemiomycetes</taxon>
        <taxon>Wallemiales</taxon>
        <taxon>Wallemiaceae</taxon>
        <taxon>Wallemia</taxon>
    </lineage>
</organism>
<dbReference type="HAMAP" id="MF_03115">
    <property type="entry name" value="Anamorsin"/>
    <property type="match status" value="1"/>
</dbReference>
<evidence type="ECO:0000256" key="3">
    <source>
        <dbReference type="ARBA" id="ARBA00022485"/>
    </source>
</evidence>
<sequence length="259" mass="27914">MSTLIVGSLNAARTDIYQNLITSLNDSSVVKLMYDRILEGGYILEDNAYKAVHLSLTPEDYQVINLESLLLPLFKSLSSDGRLHIHNITDNEKSSIQSQLILTGFSNSELASDTLTASKPSFAPTAAVNITRKPKSAKKNLWNFSTAPPIDPASLLTEEDKAAPATPLSCPTTKKRRACADCSCGLREQLAQESQVNIDTSADLPKTFTNVQEAQAKGATSSCGSCYLGDAFRCASCPYLGLPAFEPGQKVEIDMSADL</sequence>
<gene>
    <name evidence="14" type="ORF">E3Q02_03050</name>
    <name evidence="13" type="ORF">E3Q10_03132</name>
    <name evidence="12" type="ORF">E3Q17_03194</name>
</gene>
<feature type="binding site" evidence="9">
    <location>
        <position position="184"/>
    </location>
    <ligand>
        <name>[2Fe-2S] cluster</name>
        <dbReference type="ChEBI" id="CHEBI:190135"/>
    </ligand>
</feature>
<comment type="cofactor">
    <cofactor evidence="1 9">
        <name>[4Fe-4S] cluster</name>
        <dbReference type="ChEBI" id="CHEBI:49883"/>
    </cofactor>
</comment>
<evidence type="ECO:0000256" key="1">
    <source>
        <dbReference type="ARBA" id="ARBA00001966"/>
    </source>
</evidence>
<comment type="caution">
    <text evidence="12">The sequence shown here is derived from an EMBL/GenBank/DDBJ whole genome shotgun (WGS) entry which is preliminary data.</text>
</comment>
<dbReference type="GO" id="GO:0051537">
    <property type="term" value="F:2 iron, 2 sulfur cluster binding"/>
    <property type="evidence" value="ECO:0007669"/>
    <property type="project" value="UniProtKB-UniRule"/>
</dbReference>
<dbReference type="InterPro" id="IPR007785">
    <property type="entry name" value="Anamorsin"/>
</dbReference>
<keyword evidence="4 9" id="KW-0963">Cytoplasm</keyword>
<evidence type="ECO:0000313" key="15">
    <source>
        <dbReference type="Proteomes" id="UP000305647"/>
    </source>
</evidence>
<accession>A0A4T0LL58</accession>
<reference evidence="15 16" key="1">
    <citation type="submission" date="2019-03" db="EMBL/GenBank/DDBJ databases">
        <title>Sequencing 25 genomes of Wallemia mellicola.</title>
        <authorList>
            <person name="Gostincar C."/>
        </authorList>
    </citation>
    <scope>NUCLEOTIDE SEQUENCE [LARGE SCALE GENOMIC DNA]</scope>
    <source>
        <strain evidence="12 16">EXF-1262</strain>
        <strain evidence="14 17">EXF-1274</strain>
        <strain evidence="13 15">EXF-8738</strain>
    </source>
</reference>
<feature type="domain" description="Anamorsin C-terminal" evidence="10">
    <location>
        <begin position="168"/>
        <end position="253"/>
    </location>
</feature>
<feature type="region of interest" description="Fe-S binding site B" evidence="9">
    <location>
        <begin position="223"/>
        <end position="237"/>
    </location>
</feature>
<dbReference type="AlphaFoldDB" id="A0A4T0LL58"/>
<evidence type="ECO:0000313" key="16">
    <source>
        <dbReference type="Proteomes" id="UP000307169"/>
    </source>
</evidence>
<dbReference type="Pfam" id="PF05093">
    <property type="entry name" value="CIAPIN1"/>
    <property type="match status" value="1"/>
</dbReference>
<dbReference type="GO" id="GO:0051539">
    <property type="term" value="F:4 iron, 4 sulfur cluster binding"/>
    <property type="evidence" value="ECO:0007669"/>
    <property type="project" value="UniProtKB-KW"/>
</dbReference>
<keyword evidence="7 9" id="KW-0411">Iron-sulfur</keyword>
<evidence type="ECO:0000256" key="8">
    <source>
        <dbReference type="ARBA" id="ARBA00023128"/>
    </source>
</evidence>
<evidence type="ECO:0000256" key="2">
    <source>
        <dbReference type="ARBA" id="ARBA00008169"/>
    </source>
</evidence>
<evidence type="ECO:0000256" key="4">
    <source>
        <dbReference type="ARBA" id="ARBA00022490"/>
    </source>
</evidence>
<dbReference type="EMBL" id="SPRH01000042">
    <property type="protein sequence ID" value="TIB97981.1"/>
    <property type="molecule type" value="Genomic_DNA"/>
</dbReference>
<dbReference type="GO" id="GO:0005758">
    <property type="term" value="C:mitochondrial intermembrane space"/>
    <property type="evidence" value="ECO:0007669"/>
    <property type="project" value="UniProtKB-SubCell"/>
</dbReference>
<feature type="binding site" evidence="9">
    <location>
        <position position="182"/>
    </location>
    <ligand>
        <name>[2Fe-2S] cluster</name>
        <dbReference type="ChEBI" id="CHEBI:190135"/>
    </ligand>
</feature>
<dbReference type="PANTHER" id="PTHR13273">
    <property type="entry name" value="ANAMORSIN"/>
    <property type="match status" value="1"/>
</dbReference>
<feature type="short sequence motif" description="Cx2C motif 2" evidence="9">
    <location>
        <begin position="234"/>
        <end position="237"/>
    </location>
</feature>
<evidence type="ECO:0000259" key="10">
    <source>
        <dbReference type="Pfam" id="PF05093"/>
    </source>
</evidence>
<feature type="binding site" evidence="9">
    <location>
        <position position="234"/>
    </location>
    <ligand>
        <name>[4Fe-4S] cluster</name>
        <dbReference type="ChEBI" id="CHEBI:49883"/>
    </ligand>
</feature>
<evidence type="ECO:0000313" key="17">
    <source>
        <dbReference type="Proteomes" id="UP000309601"/>
    </source>
</evidence>
<comment type="subcellular location">
    <subcellularLocation>
        <location evidence="9">Cytoplasm</location>
    </subcellularLocation>
    <subcellularLocation>
        <location evidence="9">Mitochondrion intermembrane space</location>
    </subcellularLocation>
</comment>
<evidence type="ECO:0000259" key="11">
    <source>
        <dbReference type="Pfam" id="PF16803"/>
    </source>
</evidence>
<comment type="domain">
    <text evidence="9">The twin Cx2C motifs are involved in the recognition by the mitochondrial MIA40-ERV1 disulfide relay system. The formation of 2 disulfide bonds in the Cx2C motifs through dithiol/disulfide exchange reactions effectively traps the protein in the mitochondrial intermembrane space.</text>
</comment>
<evidence type="ECO:0000313" key="12">
    <source>
        <dbReference type="EMBL" id="TIB97981.1"/>
    </source>
</evidence>
<dbReference type="InterPro" id="IPR031838">
    <property type="entry name" value="Dre2_N"/>
</dbReference>
<feature type="domain" description="Fe-S cluster assembly protein Dre2 N-terminal" evidence="11">
    <location>
        <begin position="22"/>
        <end position="129"/>
    </location>
</feature>
<name>A0A4T0LL58_9BASI</name>
<keyword evidence="6 9" id="KW-0408">Iron</keyword>
<evidence type="ECO:0000256" key="7">
    <source>
        <dbReference type="ARBA" id="ARBA00023014"/>
    </source>
</evidence>
<dbReference type="GO" id="GO:0046872">
    <property type="term" value="F:metal ion binding"/>
    <property type="evidence" value="ECO:0007669"/>
    <property type="project" value="UniProtKB-KW"/>
</dbReference>
<dbReference type="Pfam" id="PF16803">
    <property type="entry name" value="DRE2_N"/>
    <property type="match status" value="1"/>
</dbReference>
<proteinExistence type="inferred from homology"/>
<feature type="binding site" evidence="9">
    <location>
        <position position="170"/>
    </location>
    <ligand>
        <name>[2Fe-2S] cluster</name>
        <dbReference type="ChEBI" id="CHEBI:190135"/>
    </ligand>
</feature>
<feature type="binding site" evidence="9">
    <location>
        <position position="223"/>
    </location>
    <ligand>
        <name>[4Fe-4S] cluster</name>
        <dbReference type="ChEBI" id="CHEBI:49883"/>
    </ligand>
</feature>
<dbReference type="InterPro" id="IPR046408">
    <property type="entry name" value="CIAPIN1"/>
</dbReference>
<keyword evidence="8 9" id="KW-0496">Mitochondrion</keyword>
<dbReference type="Proteomes" id="UP000309601">
    <property type="component" value="Unassembled WGS sequence"/>
</dbReference>
<dbReference type="EMBL" id="SPRO01000038">
    <property type="protein sequence ID" value="TIC28522.1"/>
    <property type="molecule type" value="Genomic_DNA"/>
</dbReference>
<comment type="domain">
    <text evidence="9">The C-terminal domain binds 2 Fe-S clusters but is otherwise mostly in an intrinsically disordered conformation.</text>
</comment>
<keyword evidence="9" id="KW-0001">2Fe-2S</keyword>
<comment type="caution">
    <text evidence="9">Lacks conserved residue(s) required for the propagation of feature annotation.</text>
</comment>
<keyword evidence="5 9" id="KW-0479">Metal-binding</keyword>
<dbReference type="GO" id="GO:0009055">
    <property type="term" value="F:electron transfer activity"/>
    <property type="evidence" value="ECO:0007669"/>
    <property type="project" value="UniProtKB-UniRule"/>
</dbReference>
<feature type="short sequence motif" description="Cx2C motif 1" evidence="9">
    <location>
        <begin position="223"/>
        <end position="226"/>
    </location>
</feature>
<feature type="binding site" evidence="9">
    <location>
        <position position="226"/>
    </location>
    <ligand>
        <name>[4Fe-4S] cluster</name>
        <dbReference type="ChEBI" id="CHEBI:49883"/>
    </ligand>
</feature>
<evidence type="ECO:0000256" key="5">
    <source>
        <dbReference type="ARBA" id="ARBA00022723"/>
    </source>
</evidence>
<comment type="similarity">
    <text evidence="2 9">Belongs to the anamorsin family.</text>
</comment>